<proteinExistence type="predicted"/>
<feature type="domain" description="RNase H type-1" evidence="1">
    <location>
        <begin position="129"/>
        <end position="262"/>
    </location>
</feature>
<dbReference type="InterPro" id="IPR002156">
    <property type="entry name" value="RNaseH_domain"/>
</dbReference>
<dbReference type="OrthoDB" id="5077812at2759"/>
<dbReference type="InParanoid" id="A0A084QWY1"/>
<organism evidence="2 3">
    <name type="scientific">Stachybotrys chlorohalonatus (strain IBT 40285)</name>
    <dbReference type="NCBI Taxonomy" id="1283841"/>
    <lineage>
        <taxon>Eukaryota</taxon>
        <taxon>Fungi</taxon>
        <taxon>Dikarya</taxon>
        <taxon>Ascomycota</taxon>
        <taxon>Pezizomycotina</taxon>
        <taxon>Sordariomycetes</taxon>
        <taxon>Hypocreomycetidae</taxon>
        <taxon>Hypocreales</taxon>
        <taxon>Stachybotryaceae</taxon>
        <taxon>Stachybotrys</taxon>
    </lineage>
</organism>
<dbReference type="PROSITE" id="PS50879">
    <property type="entry name" value="RNASE_H_1"/>
    <property type="match status" value="1"/>
</dbReference>
<keyword evidence="3" id="KW-1185">Reference proteome</keyword>
<name>A0A084QWY1_STAC4</name>
<dbReference type="Proteomes" id="UP000028524">
    <property type="component" value="Unassembled WGS sequence"/>
</dbReference>
<dbReference type="EMBL" id="KL659856">
    <property type="protein sequence ID" value="KFA68466.1"/>
    <property type="molecule type" value="Genomic_DNA"/>
</dbReference>
<protein>
    <recommendedName>
        <fullName evidence="1">RNase H type-1 domain-containing protein</fullName>
    </recommendedName>
</protein>
<dbReference type="HOGENOM" id="CLU_795866_0_0_1"/>
<dbReference type="Gene3D" id="3.30.420.10">
    <property type="entry name" value="Ribonuclease H-like superfamily/Ribonuclease H"/>
    <property type="match status" value="1"/>
</dbReference>
<dbReference type="InterPro" id="IPR012337">
    <property type="entry name" value="RNaseH-like_sf"/>
</dbReference>
<dbReference type="InterPro" id="IPR036397">
    <property type="entry name" value="RNaseH_sf"/>
</dbReference>
<dbReference type="AlphaFoldDB" id="A0A084QWY1"/>
<evidence type="ECO:0000313" key="2">
    <source>
        <dbReference type="EMBL" id="KFA68466.1"/>
    </source>
</evidence>
<gene>
    <name evidence="2" type="ORF">S40285_09111</name>
</gene>
<dbReference type="SUPFAM" id="SSF53098">
    <property type="entry name" value="Ribonuclease H-like"/>
    <property type="match status" value="1"/>
</dbReference>
<evidence type="ECO:0000259" key="1">
    <source>
        <dbReference type="PROSITE" id="PS50879"/>
    </source>
</evidence>
<feature type="non-terminal residue" evidence="2">
    <location>
        <position position="349"/>
    </location>
</feature>
<dbReference type="CDD" id="cd09276">
    <property type="entry name" value="Rnase_HI_RT_non_LTR"/>
    <property type="match status" value="1"/>
</dbReference>
<accession>A0A084QWY1</accession>
<sequence>MPLTFHTAILFVRPLPPTPLKLFQLFLLEQTVQKWTDYTNDPANFPEDHQGQWKATTAGESYIWAGITTYMSLYTEKRFEDYRRAPETHTNLRNAFPEPSNPPNHIAYTEGDHQDDTAAEFQSWLEELPALTLIVYSDGSQTKDGAFGHGFTVHRGGKAITRGSDRLGPAEVFDAEATGALEGFKAALSIQDSSEQTIIVCLDNIAAATCLRGKPSDSSQDIFIEFQALAASHGDTKIRWVPGLAKILGNEEADAPAKPGCLKPVPAGARRSPACTSLSSTPLAASSLLTTLTLTIYVIDSADDAYEVVYTVRVSPAGCGPRHGVFYPPGEGTRATHYFVVCEPANLIM</sequence>
<evidence type="ECO:0000313" key="3">
    <source>
        <dbReference type="Proteomes" id="UP000028524"/>
    </source>
</evidence>
<dbReference type="STRING" id="1283841.A0A084QWY1"/>
<reference evidence="2 3" key="1">
    <citation type="journal article" date="2014" name="BMC Genomics">
        <title>Comparative genome sequencing reveals chemotype-specific gene clusters in the toxigenic black mold Stachybotrys.</title>
        <authorList>
            <person name="Semeiks J."/>
            <person name="Borek D."/>
            <person name="Otwinowski Z."/>
            <person name="Grishin N.V."/>
        </authorList>
    </citation>
    <scope>NUCLEOTIDE SEQUENCE [LARGE SCALE GENOMIC DNA]</scope>
    <source>
        <strain evidence="2 3">IBT 40285</strain>
    </source>
</reference>
<dbReference type="GO" id="GO:0003676">
    <property type="term" value="F:nucleic acid binding"/>
    <property type="evidence" value="ECO:0007669"/>
    <property type="project" value="InterPro"/>
</dbReference>
<dbReference type="GO" id="GO:0004523">
    <property type="term" value="F:RNA-DNA hybrid ribonuclease activity"/>
    <property type="evidence" value="ECO:0007669"/>
    <property type="project" value="InterPro"/>
</dbReference>